<dbReference type="RefSeq" id="XP_030828831.1">
    <property type="nucleotide sequence ID" value="XM_030972971.1"/>
</dbReference>
<proteinExistence type="predicted"/>
<feature type="compositionally biased region" description="Basic and acidic residues" evidence="2">
    <location>
        <begin position="609"/>
        <end position="619"/>
    </location>
</feature>
<protein>
    <recommendedName>
        <fullName evidence="3">Myb/SANT-like DNA-binding domain-containing protein</fullName>
    </recommendedName>
</protein>
<evidence type="ECO:0000259" key="3">
    <source>
        <dbReference type="Pfam" id="PF13873"/>
    </source>
</evidence>
<feature type="domain" description="Myb/SANT-like DNA-binding" evidence="3">
    <location>
        <begin position="53"/>
        <end position="132"/>
    </location>
</feature>
<organism evidence="4 5">
    <name type="scientific">Strongylocentrotus purpuratus</name>
    <name type="common">Purple sea urchin</name>
    <dbReference type="NCBI Taxonomy" id="7668"/>
    <lineage>
        <taxon>Eukaryota</taxon>
        <taxon>Metazoa</taxon>
        <taxon>Echinodermata</taxon>
        <taxon>Eleutherozoa</taxon>
        <taxon>Echinozoa</taxon>
        <taxon>Echinoidea</taxon>
        <taxon>Euechinoidea</taxon>
        <taxon>Echinacea</taxon>
        <taxon>Camarodonta</taxon>
        <taxon>Echinidea</taxon>
        <taxon>Strongylocentrotidae</taxon>
        <taxon>Strongylocentrotus</taxon>
    </lineage>
</organism>
<feature type="compositionally biased region" description="Basic and acidic residues" evidence="2">
    <location>
        <begin position="546"/>
        <end position="566"/>
    </location>
</feature>
<evidence type="ECO:0000313" key="5">
    <source>
        <dbReference type="Proteomes" id="UP000007110"/>
    </source>
</evidence>
<dbReference type="OMA" id="EAWQLIT"/>
<sequence>MNLNPDLINMTQQGLIDPLQEPEVLQSSSGSGISYQLVDLDVSKNKSNILKRTNFRQEERDVLVSLITEYRGVLDRRNSKDTRWRYSNLTPTEAWQLITDKYNSHPGFRHRDPAQLRKCWMNMKARSQFSMAQRRQLGLECSSVRPPSRSFSKARQTVAIRLRNTGTPNTLNSRSFASRKSNLSRVNTSTQLKIKKSRQRMQQHEGYNRDVVQQREYGVAKSAQDFSNYHLQSGVGNTEHQYLRVQGRRDPPINRQTQPRPVQLHRSADVVPQSSEVQRLPELRTSQGYLMHDARSADQHSGNIQRDISPSHIQGQQQMLTVVQNLAQSSNRSQPMAMQPGTILSQMEQFSPPMPQRLTVGEFLGKTVEMRSDATRTQYNTHDDAPGLGVSLQHLHAEDNPGIASVTVAERLLPQESTANASPITYQTVTQVRSIESLDDLENVLESVGPVISNVKSISDESRPKESEATNDSDIEEIQLIIKTEDEVHEINSSVETVTRTERTKPQNKTRNITKEATKVIINVATQTETVAESNGDVSLQSSTKKQGESLETDENRSKKQNRDKVVLANPRSTLCDQNEDKKLEKDLHYVDDDEVMEEDNDVSFIPVETEKNDAKELNDDVDDQHDETGDPSHSFELGEHPNEDGDWYDLADEERKAGMDLLFYEVEKVKEEAGAAKCRRELLEVELQTARQQMELTRIKQEVEIELMREKVRQERAKADSMMVQKKETELQDEK</sequence>
<evidence type="ECO:0000256" key="1">
    <source>
        <dbReference type="SAM" id="Coils"/>
    </source>
</evidence>
<keyword evidence="1" id="KW-0175">Coiled coil</keyword>
<accession>A0A7M7MZN5</accession>
<reference evidence="4" key="2">
    <citation type="submission" date="2021-01" db="UniProtKB">
        <authorList>
            <consortium name="EnsemblMetazoa"/>
        </authorList>
    </citation>
    <scope>IDENTIFICATION</scope>
</reference>
<dbReference type="AlphaFoldDB" id="A0A7M7MZN5"/>
<feature type="region of interest" description="Disordered" evidence="2">
    <location>
        <begin position="165"/>
        <end position="189"/>
    </location>
</feature>
<keyword evidence="5" id="KW-1185">Reference proteome</keyword>
<dbReference type="Pfam" id="PF13873">
    <property type="entry name" value="Myb_DNA-bind_5"/>
    <property type="match status" value="1"/>
</dbReference>
<feature type="region of interest" description="Disordered" evidence="2">
    <location>
        <begin position="531"/>
        <end position="580"/>
    </location>
</feature>
<feature type="region of interest" description="Disordered" evidence="2">
    <location>
        <begin position="608"/>
        <end position="652"/>
    </location>
</feature>
<dbReference type="EnsemblMetazoa" id="XM_030972971">
    <property type="protein sequence ID" value="XP_030828831"/>
    <property type="gene ID" value="LOC100888904"/>
</dbReference>
<name>A0A7M7MZN5_STRPU</name>
<evidence type="ECO:0000256" key="2">
    <source>
        <dbReference type="SAM" id="MobiDB-lite"/>
    </source>
</evidence>
<evidence type="ECO:0000313" key="4">
    <source>
        <dbReference type="EnsemblMetazoa" id="XP_030828831"/>
    </source>
</evidence>
<dbReference type="InterPro" id="IPR028002">
    <property type="entry name" value="Myb_DNA-bind_5"/>
</dbReference>
<feature type="region of interest" description="Disordered" evidence="2">
    <location>
        <begin position="457"/>
        <end position="476"/>
    </location>
</feature>
<reference evidence="5" key="1">
    <citation type="submission" date="2015-02" db="EMBL/GenBank/DDBJ databases">
        <title>Genome sequencing for Strongylocentrotus purpuratus.</title>
        <authorList>
            <person name="Murali S."/>
            <person name="Liu Y."/>
            <person name="Vee V."/>
            <person name="English A."/>
            <person name="Wang M."/>
            <person name="Skinner E."/>
            <person name="Han Y."/>
            <person name="Muzny D.M."/>
            <person name="Worley K.C."/>
            <person name="Gibbs R.A."/>
        </authorList>
    </citation>
    <scope>NUCLEOTIDE SEQUENCE</scope>
</reference>
<feature type="region of interest" description="Disordered" evidence="2">
    <location>
        <begin position="250"/>
        <end position="275"/>
    </location>
</feature>
<dbReference type="OrthoDB" id="7791603at2759"/>
<dbReference type="InParanoid" id="A0A7M7MZN5"/>
<dbReference type="Proteomes" id="UP000007110">
    <property type="component" value="Unassembled WGS sequence"/>
</dbReference>
<feature type="coiled-coil region" evidence="1">
    <location>
        <begin position="667"/>
        <end position="721"/>
    </location>
</feature>
<feature type="compositionally biased region" description="Basic and acidic residues" evidence="2">
    <location>
        <begin position="458"/>
        <end position="468"/>
    </location>
</feature>
<dbReference type="KEGG" id="spu:100888904"/>
<dbReference type="GeneID" id="100888904"/>
<feature type="compositionally biased region" description="Polar residues" evidence="2">
    <location>
        <begin position="531"/>
        <end position="545"/>
    </location>
</feature>